<keyword evidence="2" id="KW-1185">Reference proteome</keyword>
<protein>
    <submittedName>
        <fullName evidence="1">Uncharacterized protein</fullName>
    </submittedName>
</protein>
<evidence type="ECO:0000313" key="1">
    <source>
        <dbReference type="EMBL" id="KAJ9597304.1"/>
    </source>
</evidence>
<dbReference type="AlphaFoldDB" id="A0AAD8AE45"/>
<comment type="caution">
    <text evidence="1">The sequence shown here is derived from an EMBL/GenBank/DDBJ whole genome shotgun (WGS) entry which is preliminary data.</text>
</comment>
<gene>
    <name evidence="1" type="ORF">L9F63_011825</name>
</gene>
<proteinExistence type="predicted"/>
<dbReference type="Proteomes" id="UP001233999">
    <property type="component" value="Unassembled WGS sequence"/>
</dbReference>
<organism evidence="1 2">
    <name type="scientific">Diploptera punctata</name>
    <name type="common">Pacific beetle cockroach</name>
    <dbReference type="NCBI Taxonomy" id="6984"/>
    <lineage>
        <taxon>Eukaryota</taxon>
        <taxon>Metazoa</taxon>
        <taxon>Ecdysozoa</taxon>
        <taxon>Arthropoda</taxon>
        <taxon>Hexapoda</taxon>
        <taxon>Insecta</taxon>
        <taxon>Pterygota</taxon>
        <taxon>Neoptera</taxon>
        <taxon>Polyneoptera</taxon>
        <taxon>Dictyoptera</taxon>
        <taxon>Blattodea</taxon>
        <taxon>Blaberoidea</taxon>
        <taxon>Blaberidae</taxon>
        <taxon>Diplopterinae</taxon>
        <taxon>Diploptera</taxon>
    </lineage>
</organism>
<feature type="non-terminal residue" evidence="1">
    <location>
        <position position="99"/>
    </location>
</feature>
<feature type="non-terminal residue" evidence="1">
    <location>
        <position position="1"/>
    </location>
</feature>
<reference evidence="1" key="1">
    <citation type="journal article" date="2023" name="IScience">
        <title>Live-bearing cockroach genome reveals convergent evolutionary mechanisms linked to viviparity in insects and beyond.</title>
        <authorList>
            <person name="Fouks B."/>
            <person name="Harrison M.C."/>
            <person name="Mikhailova A.A."/>
            <person name="Marchal E."/>
            <person name="English S."/>
            <person name="Carruthers M."/>
            <person name="Jennings E.C."/>
            <person name="Chiamaka E.L."/>
            <person name="Frigard R.A."/>
            <person name="Pippel M."/>
            <person name="Attardo G.M."/>
            <person name="Benoit J.B."/>
            <person name="Bornberg-Bauer E."/>
            <person name="Tobe S.S."/>
        </authorList>
    </citation>
    <scope>NUCLEOTIDE SEQUENCE</scope>
    <source>
        <strain evidence="1">Stay&amp;Tobe</strain>
    </source>
</reference>
<accession>A0AAD8AE45</accession>
<name>A0AAD8AE45_DIPPU</name>
<dbReference type="EMBL" id="JASPKZ010001618">
    <property type="protein sequence ID" value="KAJ9597304.1"/>
    <property type="molecule type" value="Genomic_DNA"/>
</dbReference>
<evidence type="ECO:0000313" key="2">
    <source>
        <dbReference type="Proteomes" id="UP001233999"/>
    </source>
</evidence>
<reference evidence="1" key="2">
    <citation type="submission" date="2023-05" db="EMBL/GenBank/DDBJ databases">
        <authorList>
            <person name="Fouks B."/>
        </authorList>
    </citation>
    <scope>NUCLEOTIDE SEQUENCE</scope>
    <source>
        <strain evidence="1">Stay&amp;Tobe</strain>
        <tissue evidence="1">Testes</tissue>
    </source>
</reference>
<sequence>ELLPSIPKMDLTSNCNGFLFGGREVVSQMGFALKGYVTYIHSIRIKHILKYIHISGTSRVEDLCLKFHQEYDRNLRVNNIPTNDVLEISSLTFFIVTYF</sequence>